<sequence length="111" mass="11755">MESRSSAYFHLLSSYFFAPAAAFVACTCGPLGDKDTRWPQEVSHKEQEVSVTEQEAGSGRGPESCAYGRGFGGVALPREEDGWSLQSGGGAYRAGVELTEWGWSLQSGGGA</sequence>
<protein>
    <recommendedName>
        <fullName evidence="5">Secreted protein</fullName>
    </recommendedName>
</protein>
<name>A0AAN8B7N7_9TELE</name>
<dbReference type="Proteomes" id="UP001335648">
    <property type="component" value="Unassembled WGS sequence"/>
</dbReference>
<accession>A0AAN8B7N7</accession>
<dbReference type="AlphaFoldDB" id="A0AAN8B7N7"/>
<comment type="caution">
    <text evidence="3">The sequence shown here is derived from an EMBL/GenBank/DDBJ whole genome shotgun (WGS) entry which is preliminary data.</text>
</comment>
<evidence type="ECO:0000313" key="3">
    <source>
        <dbReference type="EMBL" id="KAK5879627.1"/>
    </source>
</evidence>
<organism evidence="3 4">
    <name type="scientific">Champsocephalus esox</name>
    <name type="common">pike icefish</name>
    <dbReference type="NCBI Taxonomy" id="159716"/>
    <lineage>
        <taxon>Eukaryota</taxon>
        <taxon>Metazoa</taxon>
        <taxon>Chordata</taxon>
        <taxon>Craniata</taxon>
        <taxon>Vertebrata</taxon>
        <taxon>Euteleostomi</taxon>
        <taxon>Actinopterygii</taxon>
        <taxon>Neopterygii</taxon>
        <taxon>Teleostei</taxon>
        <taxon>Neoteleostei</taxon>
        <taxon>Acanthomorphata</taxon>
        <taxon>Eupercaria</taxon>
        <taxon>Perciformes</taxon>
        <taxon>Notothenioidei</taxon>
        <taxon>Channichthyidae</taxon>
        <taxon>Champsocephalus</taxon>
    </lineage>
</organism>
<dbReference type="PROSITE" id="PS51257">
    <property type="entry name" value="PROKAR_LIPOPROTEIN"/>
    <property type="match status" value="1"/>
</dbReference>
<evidence type="ECO:0008006" key="5">
    <source>
        <dbReference type="Google" id="ProtNLM"/>
    </source>
</evidence>
<feature type="region of interest" description="Disordered" evidence="1">
    <location>
        <begin position="40"/>
        <end position="65"/>
    </location>
</feature>
<feature type="chain" id="PRO_5043042756" description="Secreted protein" evidence="2">
    <location>
        <begin position="23"/>
        <end position="111"/>
    </location>
</feature>
<dbReference type="EMBL" id="JAULUE010002064">
    <property type="protein sequence ID" value="KAK5879627.1"/>
    <property type="molecule type" value="Genomic_DNA"/>
</dbReference>
<evidence type="ECO:0000256" key="2">
    <source>
        <dbReference type="SAM" id="SignalP"/>
    </source>
</evidence>
<evidence type="ECO:0000313" key="4">
    <source>
        <dbReference type="Proteomes" id="UP001335648"/>
    </source>
</evidence>
<reference evidence="3 4" key="1">
    <citation type="journal article" date="2023" name="Mol. Biol. Evol.">
        <title>Genomics of Secondarily Temperate Adaptation in the Only Non-Antarctic Icefish.</title>
        <authorList>
            <person name="Rivera-Colon A.G."/>
            <person name="Rayamajhi N."/>
            <person name="Minhas B.F."/>
            <person name="Madrigal G."/>
            <person name="Bilyk K.T."/>
            <person name="Yoon V."/>
            <person name="Hune M."/>
            <person name="Gregory S."/>
            <person name="Cheng C.H.C."/>
            <person name="Catchen J.M."/>
        </authorList>
    </citation>
    <scope>NUCLEOTIDE SEQUENCE [LARGE SCALE GENOMIC DNA]</scope>
    <source>
        <strain evidence="3">JC2023a</strain>
    </source>
</reference>
<gene>
    <name evidence="3" type="ORF">CesoFtcFv8_022726</name>
</gene>
<keyword evidence="2" id="KW-0732">Signal</keyword>
<proteinExistence type="predicted"/>
<evidence type="ECO:0000256" key="1">
    <source>
        <dbReference type="SAM" id="MobiDB-lite"/>
    </source>
</evidence>
<keyword evidence="4" id="KW-1185">Reference proteome</keyword>
<feature type="signal peptide" evidence="2">
    <location>
        <begin position="1"/>
        <end position="22"/>
    </location>
</feature>